<evidence type="ECO:0000256" key="1">
    <source>
        <dbReference type="SAM" id="MobiDB-lite"/>
    </source>
</evidence>
<proteinExistence type="predicted"/>
<keyword evidence="2" id="KW-0812">Transmembrane</keyword>
<keyword evidence="2" id="KW-1133">Transmembrane helix</keyword>
<organism evidence="3 4">
    <name type="scientific">Streptomyces fildesensis</name>
    <dbReference type="NCBI Taxonomy" id="375757"/>
    <lineage>
        <taxon>Bacteria</taxon>
        <taxon>Bacillati</taxon>
        <taxon>Actinomycetota</taxon>
        <taxon>Actinomycetes</taxon>
        <taxon>Kitasatosporales</taxon>
        <taxon>Streptomycetaceae</taxon>
        <taxon>Streptomyces</taxon>
    </lineage>
</organism>
<keyword evidence="4" id="KW-1185">Reference proteome</keyword>
<accession>A0ABW8CKL8</accession>
<gene>
    <name evidence="3" type="ORF">ACIGXA_38115</name>
</gene>
<feature type="region of interest" description="Disordered" evidence="1">
    <location>
        <begin position="1"/>
        <end position="35"/>
    </location>
</feature>
<feature type="compositionally biased region" description="Polar residues" evidence="1">
    <location>
        <begin position="1"/>
        <end position="10"/>
    </location>
</feature>
<feature type="region of interest" description="Disordered" evidence="1">
    <location>
        <begin position="61"/>
        <end position="98"/>
    </location>
</feature>
<dbReference type="Proteomes" id="UP001614394">
    <property type="component" value="Unassembled WGS sequence"/>
</dbReference>
<dbReference type="RefSeq" id="WP_399657771.1">
    <property type="nucleotide sequence ID" value="NZ_JBITYG010000017.1"/>
</dbReference>
<feature type="transmembrane region" description="Helical" evidence="2">
    <location>
        <begin position="39"/>
        <end position="57"/>
    </location>
</feature>
<sequence>MPTHPSSDTGQDGPPTRTRMPEGHGGHGAAPRRTKPSRALVTVLGVVVLLVAVIVLANRGGGNTASDGASSGGTKGTNANPTAPTGDKPVTGNNAGIASGFAKSEQGAQSAAANYAVALGGDGMFNTDRRHAIIDAIADRSTVGTMQAGFDVQYSQDFLASVGLSATGTAPKGLTFVARSIPAGTKIDRFSGDAADVSVWCTGMFGLAGNTSTKPVTNNWFTVTFKLKWSGSDWKVLESGQKSGPTPVSGDNPVSGAGEIADAVKGFGGFTYAR</sequence>
<protein>
    <recommendedName>
        <fullName evidence="5">Integral membrane protein</fullName>
    </recommendedName>
</protein>
<dbReference type="EMBL" id="JBITYG010000017">
    <property type="protein sequence ID" value="MFI9106337.1"/>
    <property type="molecule type" value="Genomic_DNA"/>
</dbReference>
<evidence type="ECO:0008006" key="5">
    <source>
        <dbReference type="Google" id="ProtNLM"/>
    </source>
</evidence>
<evidence type="ECO:0000313" key="4">
    <source>
        <dbReference type="Proteomes" id="UP001614394"/>
    </source>
</evidence>
<evidence type="ECO:0000256" key="2">
    <source>
        <dbReference type="SAM" id="Phobius"/>
    </source>
</evidence>
<keyword evidence="2" id="KW-0472">Membrane</keyword>
<reference evidence="3 4" key="1">
    <citation type="submission" date="2024-10" db="EMBL/GenBank/DDBJ databases">
        <title>The Natural Products Discovery Center: Release of the First 8490 Sequenced Strains for Exploring Actinobacteria Biosynthetic Diversity.</title>
        <authorList>
            <person name="Kalkreuter E."/>
            <person name="Kautsar S.A."/>
            <person name="Yang D."/>
            <person name="Bader C.D."/>
            <person name="Teijaro C.N."/>
            <person name="Fluegel L."/>
            <person name="Davis C.M."/>
            <person name="Simpson J.R."/>
            <person name="Lauterbach L."/>
            <person name="Steele A.D."/>
            <person name="Gui C."/>
            <person name="Meng S."/>
            <person name="Li G."/>
            <person name="Viehrig K."/>
            <person name="Ye F."/>
            <person name="Su P."/>
            <person name="Kiefer A.F."/>
            <person name="Nichols A."/>
            <person name="Cepeda A.J."/>
            <person name="Yan W."/>
            <person name="Fan B."/>
            <person name="Jiang Y."/>
            <person name="Adhikari A."/>
            <person name="Zheng C.-J."/>
            <person name="Schuster L."/>
            <person name="Cowan T.M."/>
            <person name="Smanski M.J."/>
            <person name="Chevrette M.G."/>
            <person name="De Carvalho L.P.S."/>
            <person name="Shen B."/>
        </authorList>
    </citation>
    <scope>NUCLEOTIDE SEQUENCE [LARGE SCALE GENOMIC DNA]</scope>
    <source>
        <strain evidence="3 4">NPDC053399</strain>
    </source>
</reference>
<comment type="caution">
    <text evidence="3">The sequence shown here is derived from an EMBL/GenBank/DDBJ whole genome shotgun (WGS) entry which is preliminary data.</text>
</comment>
<evidence type="ECO:0000313" key="3">
    <source>
        <dbReference type="EMBL" id="MFI9106337.1"/>
    </source>
</evidence>
<name>A0ABW8CKL8_9ACTN</name>